<keyword evidence="2" id="KW-0963">Cytoplasm</keyword>
<protein>
    <recommendedName>
        <fullName evidence="5">Flagellar protein FliT</fullName>
    </recommendedName>
</protein>
<keyword evidence="6" id="KW-0966">Cell projection</keyword>
<gene>
    <name evidence="6" type="ORF">PMPD1_2618</name>
</gene>
<dbReference type="RefSeq" id="WP_173634494.1">
    <property type="nucleotide sequence ID" value="NZ_CP054212.1"/>
</dbReference>
<proteinExistence type="predicted"/>
<dbReference type="Pfam" id="PF05400">
    <property type="entry name" value="FliT"/>
    <property type="match status" value="1"/>
</dbReference>
<keyword evidence="6" id="KW-0282">Flagellum</keyword>
<keyword evidence="7" id="KW-1185">Reference proteome</keyword>
<dbReference type="Gene3D" id="1.20.58.380">
    <property type="entry name" value="Flagellar protein flit"/>
    <property type="match status" value="1"/>
</dbReference>
<evidence type="ECO:0000256" key="1">
    <source>
        <dbReference type="ARBA" id="ARBA00004514"/>
    </source>
</evidence>
<dbReference type="AlphaFoldDB" id="A0A6M8UCU4"/>
<evidence type="ECO:0000313" key="6">
    <source>
        <dbReference type="EMBL" id="QKJ87559.1"/>
    </source>
</evidence>
<dbReference type="KEGG" id="pmak:PMPD1_2618"/>
<keyword evidence="3" id="KW-1005">Bacterial flagellum biogenesis</keyword>
<dbReference type="NCBIfam" id="NF007836">
    <property type="entry name" value="PRK10548.1"/>
    <property type="match status" value="1"/>
</dbReference>
<name>A0A6M8UCU4_9GAMM</name>
<reference evidence="6 7" key="1">
    <citation type="submission" date="2020-06" db="EMBL/GenBank/DDBJ databases">
        <title>Genome sequence of Paramixta manurensis strain PD-1.</title>
        <authorList>
            <person name="Lee C.W."/>
            <person name="Kim J."/>
        </authorList>
    </citation>
    <scope>NUCLEOTIDE SEQUENCE [LARGE SCALE GENOMIC DNA]</scope>
    <source>
        <strain evidence="6 7">PD-1</strain>
    </source>
</reference>
<evidence type="ECO:0000256" key="4">
    <source>
        <dbReference type="ARBA" id="ARBA00023186"/>
    </source>
</evidence>
<dbReference type="EMBL" id="CP054212">
    <property type="protein sequence ID" value="QKJ87559.1"/>
    <property type="molecule type" value="Genomic_DNA"/>
</dbReference>
<keyword evidence="6" id="KW-0969">Cilium</keyword>
<keyword evidence="4" id="KW-0143">Chaperone</keyword>
<evidence type="ECO:0000256" key="2">
    <source>
        <dbReference type="ARBA" id="ARBA00022490"/>
    </source>
</evidence>
<dbReference type="InterPro" id="IPR008622">
    <property type="entry name" value="FliT"/>
</dbReference>
<sequence>MNIAPHLLATYQQLLELSQGMLRMAVAGQWDALIEIEMDYVKTVETLALSTRDTPISLHTQELLRPVLRHIIDNEKEVKQLLQQRMNELTTLIGQTSRQKNINTAYGRLAGNILFPGEV</sequence>
<accession>A0A6M8UCU4</accession>
<evidence type="ECO:0000256" key="5">
    <source>
        <dbReference type="ARBA" id="ARBA00093797"/>
    </source>
</evidence>
<organism evidence="6 7">
    <name type="scientific">Paramixta manurensis</name>
    <dbReference type="NCBI Taxonomy" id="2740817"/>
    <lineage>
        <taxon>Bacteria</taxon>
        <taxon>Pseudomonadati</taxon>
        <taxon>Pseudomonadota</taxon>
        <taxon>Gammaproteobacteria</taxon>
        <taxon>Enterobacterales</taxon>
        <taxon>Erwiniaceae</taxon>
        <taxon>Paramixta</taxon>
    </lineage>
</organism>
<evidence type="ECO:0000256" key="3">
    <source>
        <dbReference type="ARBA" id="ARBA00022795"/>
    </source>
</evidence>
<comment type="subcellular location">
    <subcellularLocation>
        <location evidence="1">Cytoplasm</location>
        <location evidence="1">Cytosol</location>
    </subcellularLocation>
</comment>
<evidence type="ECO:0000313" key="7">
    <source>
        <dbReference type="Proteomes" id="UP000505325"/>
    </source>
</evidence>
<dbReference type="GO" id="GO:0044781">
    <property type="term" value="P:bacterial-type flagellum organization"/>
    <property type="evidence" value="ECO:0007669"/>
    <property type="project" value="UniProtKB-KW"/>
</dbReference>
<dbReference type="Proteomes" id="UP000505325">
    <property type="component" value="Chromosome"/>
</dbReference>